<protein>
    <submittedName>
        <fullName evidence="3">Uncharacterized protein</fullName>
    </submittedName>
</protein>
<dbReference type="SUPFAM" id="SSF50985">
    <property type="entry name" value="RCC1/BLIP-II"/>
    <property type="match status" value="1"/>
</dbReference>
<reference evidence="3" key="2">
    <citation type="submission" date="2021-04" db="EMBL/GenBank/DDBJ databases">
        <authorList>
            <person name="Gilroy R."/>
        </authorList>
    </citation>
    <scope>NUCLEOTIDE SEQUENCE</scope>
    <source>
        <strain evidence="3">CHK179-7159</strain>
    </source>
</reference>
<evidence type="ECO:0000313" key="4">
    <source>
        <dbReference type="Proteomes" id="UP000886858"/>
    </source>
</evidence>
<dbReference type="PANTHER" id="PTHR45982">
    <property type="entry name" value="REGULATOR OF CHROMOSOME CONDENSATION"/>
    <property type="match status" value="1"/>
</dbReference>
<dbReference type="AlphaFoldDB" id="A0A9D2L0S1"/>
<feature type="chain" id="PRO_5038402787" evidence="2">
    <location>
        <begin position="20"/>
        <end position="500"/>
    </location>
</feature>
<dbReference type="GO" id="GO:0005737">
    <property type="term" value="C:cytoplasm"/>
    <property type="evidence" value="ECO:0007669"/>
    <property type="project" value="TreeGrafter"/>
</dbReference>
<feature type="compositionally biased region" description="Polar residues" evidence="1">
    <location>
        <begin position="27"/>
        <end position="38"/>
    </location>
</feature>
<organism evidence="3 4">
    <name type="scientific">Candidatus Eisenbergiella merdipullorum</name>
    <dbReference type="NCBI Taxonomy" id="2838553"/>
    <lineage>
        <taxon>Bacteria</taxon>
        <taxon>Bacillati</taxon>
        <taxon>Bacillota</taxon>
        <taxon>Clostridia</taxon>
        <taxon>Lachnospirales</taxon>
        <taxon>Lachnospiraceae</taxon>
        <taxon>Eisenbergiella</taxon>
    </lineage>
</organism>
<feature type="region of interest" description="Disordered" evidence="1">
    <location>
        <begin position="27"/>
        <end position="48"/>
    </location>
</feature>
<gene>
    <name evidence="3" type="ORF">H9717_06160</name>
</gene>
<dbReference type="EMBL" id="DWYY01000063">
    <property type="protein sequence ID" value="HJA92685.1"/>
    <property type="molecule type" value="Genomic_DNA"/>
</dbReference>
<feature type="compositionally biased region" description="Basic and acidic residues" evidence="1">
    <location>
        <begin position="39"/>
        <end position="48"/>
    </location>
</feature>
<evidence type="ECO:0000256" key="2">
    <source>
        <dbReference type="SAM" id="SignalP"/>
    </source>
</evidence>
<comment type="caution">
    <text evidence="3">The sequence shown here is derived from an EMBL/GenBank/DDBJ whole genome shotgun (WGS) entry which is preliminary data.</text>
</comment>
<name>A0A9D2L0S1_9FIRM</name>
<sequence length="500" mass="56470">MKKKYVLLFGMILTVFIAACGNQRNMQSGEDGSLQSAETKPETETVAAQEKETIEVSVVIEDHYITNMGDPSNLYHIDENNVLWGCGRNNYGQLGQGTQDYDFHEEMVKIAEDVIHVDYSQEGFVIYLTADHDLYGFGNAGTGALRQLDEFSVEFYNNGEACVVKEPVLLMPDVTYARCGREDVVCLRSDQSVWTWGTIWYENGGYDFRGTPEKILDETVWVTGGPYNHAALLRDGSVWTWGYNYSGNCGIKDMPLISDPQEAANGVEMVWTGRMEENVNCEKIADFDGIYERQMENTVIRRTDGTYWICGANVGNEEKVLPVSYEVTDYVMTCTSEFLPYEGSDYGNMADEDQQISNMLICRNNDVFSFDRSSLDITGLYKNIENLLWIAPRGGAGIDTEGSKVEAASNRFIMLSENMASGDIPEENVLLIRLTRERAVEAGAMPMSYKDILLYRENEDAYLAWQMADDLNSWYLYQLPGYGDWMEKEVAIFLRCAAGF</sequence>
<keyword evidence="2" id="KW-0732">Signal</keyword>
<dbReference type="Gene3D" id="2.130.10.30">
    <property type="entry name" value="Regulator of chromosome condensation 1/beta-lactamase-inhibitor protein II"/>
    <property type="match status" value="1"/>
</dbReference>
<evidence type="ECO:0000313" key="3">
    <source>
        <dbReference type="EMBL" id="HJA92685.1"/>
    </source>
</evidence>
<dbReference type="GO" id="GO:0005085">
    <property type="term" value="F:guanyl-nucleotide exchange factor activity"/>
    <property type="evidence" value="ECO:0007669"/>
    <property type="project" value="TreeGrafter"/>
</dbReference>
<dbReference type="Proteomes" id="UP000886858">
    <property type="component" value="Unassembled WGS sequence"/>
</dbReference>
<dbReference type="PANTHER" id="PTHR45982:SF1">
    <property type="entry name" value="REGULATOR OF CHROMOSOME CONDENSATION"/>
    <property type="match status" value="1"/>
</dbReference>
<dbReference type="InterPro" id="IPR051553">
    <property type="entry name" value="Ran_GTPase-activating"/>
</dbReference>
<reference evidence="3" key="1">
    <citation type="journal article" date="2021" name="PeerJ">
        <title>Extensive microbial diversity within the chicken gut microbiome revealed by metagenomics and culture.</title>
        <authorList>
            <person name="Gilroy R."/>
            <person name="Ravi A."/>
            <person name="Getino M."/>
            <person name="Pursley I."/>
            <person name="Horton D.L."/>
            <person name="Alikhan N.F."/>
            <person name="Baker D."/>
            <person name="Gharbi K."/>
            <person name="Hall N."/>
            <person name="Watson M."/>
            <person name="Adriaenssens E.M."/>
            <person name="Foster-Nyarko E."/>
            <person name="Jarju S."/>
            <person name="Secka A."/>
            <person name="Antonio M."/>
            <person name="Oren A."/>
            <person name="Chaudhuri R.R."/>
            <person name="La Ragione R."/>
            <person name="Hildebrand F."/>
            <person name="Pallen M.J."/>
        </authorList>
    </citation>
    <scope>NUCLEOTIDE SEQUENCE</scope>
    <source>
        <strain evidence="3">CHK179-7159</strain>
    </source>
</reference>
<feature type="signal peptide" evidence="2">
    <location>
        <begin position="1"/>
        <end position="19"/>
    </location>
</feature>
<accession>A0A9D2L0S1</accession>
<dbReference type="InterPro" id="IPR009091">
    <property type="entry name" value="RCC1/BLIP-II"/>
</dbReference>
<dbReference type="PROSITE" id="PS51257">
    <property type="entry name" value="PROKAR_LIPOPROTEIN"/>
    <property type="match status" value="1"/>
</dbReference>
<proteinExistence type="predicted"/>
<evidence type="ECO:0000256" key="1">
    <source>
        <dbReference type="SAM" id="MobiDB-lite"/>
    </source>
</evidence>